<sequence length="135" mass="14491">MLSIGAGLGLFIAALGVQSTDDALTAPPVLRKVPVNTCTCTDAREPGIIILEGLIVDAEVTLAPDRISINDRQATIMDVAKSSDGVKGRTRIWHTTSEKSCGVTFDYGRTYEVAVRTTEDGEFETDQCLMRQAGD</sequence>
<accession>A0A3B0TC47</accession>
<organism evidence="1">
    <name type="scientific">hydrothermal vent metagenome</name>
    <dbReference type="NCBI Taxonomy" id="652676"/>
    <lineage>
        <taxon>unclassified sequences</taxon>
        <taxon>metagenomes</taxon>
        <taxon>ecological metagenomes</taxon>
    </lineage>
</organism>
<dbReference type="EMBL" id="UOEH01000440">
    <property type="protein sequence ID" value="VAW04576.1"/>
    <property type="molecule type" value="Genomic_DNA"/>
</dbReference>
<reference evidence="1" key="1">
    <citation type="submission" date="2018-06" db="EMBL/GenBank/DDBJ databases">
        <authorList>
            <person name="Zhirakovskaya E."/>
        </authorList>
    </citation>
    <scope>NUCLEOTIDE SEQUENCE</scope>
</reference>
<evidence type="ECO:0000313" key="1">
    <source>
        <dbReference type="EMBL" id="VAW04576.1"/>
    </source>
</evidence>
<protein>
    <submittedName>
        <fullName evidence="1">Uncharacterized protein</fullName>
    </submittedName>
</protein>
<name>A0A3B0TC47_9ZZZZ</name>
<proteinExistence type="predicted"/>
<gene>
    <name evidence="1" type="ORF">MNBD_ALPHA05-537</name>
</gene>
<dbReference type="AlphaFoldDB" id="A0A3B0TC47"/>